<evidence type="ECO:0000256" key="2">
    <source>
        <dbReference type="ARBA" id="ARBA00022525"/>
    </source>
</evidence>
<dbReference type="GO" id="GO:0005576">
    <property type="term" value="C:extracellular region"/>
    <property type="evidence" value="ECO:0007669"/>
    <property type="project" value="UniProtKB-SubCell"/>
</dbReference>
<dbReference type="EMBL" id="PXXU01000022">
    <property type="protein sequence ID" value="PSJ17324.1"/>
    <property type="molecule type" value="Genomic_DNA"/>
</dbReference>
<keyword evidence="2" id="KW-0964">Secreted</keyword>
<organism evidence="3 4">
    <name type="scientific">Nitrosomonas supralitoralis</name>
    <dbReference type="NCBI Taxonomy" id="2116706"/>
    <lineage>
        <taxon>Bacteria</taxon>
        <taxon>Pseudomonadati</taxon>
        <taxon>Pseudomonadota</taxon>
        <taxon>Betaproteobacteria</taxon>
        <taxon>Nitrosomonadales</taxon>
        <taxon>Nitrosomonadaceae</taxon>
        <taxon>Nitrosomonas</taxon>
    </lineage>
</organism>
<comment type="caution">
    <text evidence="3">The sequence shown here is derived from an EMBL/GenBank/DDBJ whole genome shotgun (WGS) entry which is preliminary data.</text>
</comment>
<dbReference type="InterPro" id="IPR050557">
    <property type="entry name" value="RTX_toxin/Mannuronan_C5-epim"/>
</dbReference>
<dbReference type="AlphaFoldDB" id="A0A2P7NV25"/>
<gene>
    <name evidence="3" type="ORF">C7H79_08500</name>
</gene>
<dbReference type="InterPro" id="IPR001343">
    <property type="entry name" value="Hemolysn_Ca-bd"/>
</dbReference>
<dbReference type="Gene3D" id="2.150.10.10">
    <property type="entry name" value="Serralysin-like metalloprotease, C-terminal"/>
    <property type="match status" value="2"/>
</dbReference>
<name>A0A2P7NV25_9PROT</name>
<accession>A0A2P7NV25</accession>
<dbReference type="GO" id="GO:0005509">
    <property type="term" value="F:calcium ion binding"/>
    <property type="evidence" value="ECO:0007669"/>
    <property type="project" value="InterPro"/>
</dbReference>
<evidence type="ECO:0000313" key="3">
    <source>
        <dbReference type="EMBL" id="PSJ17324.1"/>
    </source>
</evidence>
<protein>
    <recommendedName>
        <fullName evidence="5">Hemolysin-type calcium-binding repeat-containing protein</fullName>
    </recommendedName>
</protein>
<reference evidence="3 4" key="1">
    <citation type="submission" date="2018-03" db="EMBL/GenBank/DDBJ databases">
        <title>Draft genome of Nitrosomonas supralitoralis APG5.</title>
        <authorList>
            <person name="Urakawa H."/>
            <person name="Lopez J.V."/>
        </authorList>
    </citation>
    <scope>NUCLEOTIDE SEQUENCE [LARGE SCALE GENOMIC DNA]</scope>
    <source>
        <strain evidence="3 4">APG5</strain>
    </source>
</reference>
<dbReference type="SUPFAM" id="SSF51120">
    <property type="entry name" value="beta-Roll"/>
    <property type="match status" value="2"/>
</dbReference>
<dbReference type="InterPro" id="IPR018511">
    <property type="entry name" value="Hemolysin-typ_Ca-bd_CS"/>
</dbReference>
<keyword evidence="4" id="KW-1185">Reference proteome</keyword>
<dbReference type="PROSITE" id="PS00330">
    <property type="entry name" value="HEMOLYSIN_CALCIUM"/>
    <property type="match status" value="2"/>
</dbReference>
<dbReference type="Proteomes" id="UP000241912">
    <property type="component" value="Unassembled WGS sequence"/>
</dbReference>
<dbReference type="PANTHER" id="PTHR38340:SF1">
    <property type="entry name" value="S-LAYER PROTEIN"/>
    <property type="match status" value="1"/>
</dbReference>
<dbReference type="PANTHER" id="PTHR38340">
    <property type="entry name" value="S-LAYER PROTEIN"/>
    <property type="match status" value="1"/>
</dbReference>
<evidence type="ECO:0008006" key="5">
    <source>
        <dbReference type="Google" id="ProtNLM"/>
    </source>
</evidence>
<evidence type="ECO:0000313" key="4">
    <source>
        <dbReference type="Proteomes" id="UP000241912"/>
    </source>
</evidence>
<proteinExistence type="predicted"/>
<dbReference type="PRINTS" id="PR00313">
    <property type="entry name" value="CABNDNGRPT"/>
</dbReference>
<dbReference type="InterPro" id="IPR011049">
    <property type="entry name" value="Serralysin-like_metalloprot_C"/>
</dbReference>
<evidence type="ECO:0000256" key="1">
    <source>
        <dbReference type="ARBA" id="ARBA00004613"/>
    </source>
</evidence>
<sequence length="351" mass="37761">MQVIIKYFYLKSIGNIMANIYGTNSSDNNTFSIIGSWPFFMIYNPQINGTETADSIYGLNGNDIIYGNGGNDYLDGGLGIDTMYGGKGNDVFIVDNPLDVVIEKTYFLNIRLPSGNTLTSTLGPIVTIELEEGIDLVSSFISNYKLPEHVENLTLQGSALKGEGNKLDNIIQGNAGNNDLSGFSGNDKIFGGYGDDVLSGGEGDDTLYGDNGNDLLIGSTGNDTLNGGQGYDIFQMKPWSYDGIDTIYGFNPQEDTIDFIPVVGTISTDQLALSNQKLAPSAYYQGYGFTGNGFLNLCGIYLDTSNGYLWYNPTAFVSGDSHHFATIDIASVVGGINSVSIDDFSLMYLGL</sequence>
<comment type="subcellular location">
    <subcellularLocation>
        <location evidence="1">Secreted</location>
    </subcellularLocation>
</comment>
<dbReference type="Pfam" id="PF00353">
    <property type="entry name" value="HemolysinCabind"/>
    <property type="match status" value="3"/>
</dbReference>